<name>A0A318KW35_9FIRM</name>
<dbReference type="OrthoDB" id="9779910at2"/>
<comment type="similarity">
    <text evidence="1">Belongs to the ComF/GntX family.</text>
</comment>
<reference evidence="3 4" key="1">
    <citation type="submission" date="2018-05" db="EMBL/GenBank/DDBJ databases">
        <title>Genomic Encyclopedia of Type Strains, Phase IV (KMG-IV): sequencing the most valuable type-strain genomes for metagenomic binning, comparative biology and taxonomic classification.</title>
        <authorList>
            <person name="Goeker M."/>
        </authorList>
    </citation>
    <scope>NUCLEOTIDE SEQUENCE [LARGE SCALE GENOMIC DNA]</scope>
    <source>
        <strain evidence="3 4">JC118</strain>
    </source>
</reference>
<accession>A0A318KW35</accession>
<dbReference type="InterPro" id="IPR029057">
    <property type="entry name" value="PRTase-like"/>
</dbReference>
<dbReference type="AlphaFoldDB" id="A0A318KW35"/>
<protein>
    <submittedName>
        <fullName evidence="3">ComF family protein</fullName>
    </submittedName>
</protein>
<dbReference type="STRING" id="1034346.GCA_000313565_02367"/>
<dbReference type="InterPro" id="IPR051910">
    <property type="entry name" value="ComF/GntX_DNA_util-trans"/>
</dbReference>
<dbReference type="RefSeq" id="WP_022938653.1">
    <property type="nucleotide sequence ID" value="NZ_CABKRQ010000006.1"/>
</dbReference>
<dbReference type="Pfam" id="PF00156">
    <property type="entry name" value="Pribosyltran"/>
    <property type="match status" value="1"/>
</dbReference>
<dbReference type="EMBL" id="QJKH01000002">
    <property type="protein sequence ID" value="PXX81078.1"/>
    <property type="molecule type" value="Genomic_DNA"/>
</dbReference>
<dbReference type="Proteomes" id="UP000247612">
    <property type="component" value="Unassembled WGS sequence"/>
</dbReference>
<dbReference type="PANTHER" id="PTHR47505:SF1">
    <property type="entry name" value="DNA UTILIZATION PROTEIN YHGH"/>
    <property type="match status" value="1"/>
</dbReference>
<evidence type="ECO:0000313" key="3">
    <source>
        <dbReference type="EMBL" id="PXX81078.1"/>
    </source>
</evidence>
<dbReference type="CDD" id="cd06223">
    <property type="entry name" value="PRTases_typeI"/>
    <property type="match status" value="1"/>
</dbReference>
<gene>
    <name evidence="3" type="ORF">DES51_102197</name>
</gene>
<keyword evidence="4" id="KW-1185">Reference proteome</keyword>
<proteinExistence type="inferred from homology"/>
<evidence type="ECO:0000259" key="2">
    <source>
        <dbReference type="Pfam" id="PF00156"/>
    </source>
</evidence>
<dbReference type="PANTHER" id="PTHR47505">
    <property type="entry name" value="DNA UTILIZATION PROTEIN YHGH"/>
    <property type="match status" value="1"/>
</dbReference>
<evidence type="ECO:0000256" key="1">
    <source>
        <dbReference type="ARBA" id="ARBA00008007"/>
    </source>
</evidence>
<organism evidence="3 4">
    <name type="scientific">Dielma fastidiosa</name>
    <dbReference type="NCBI Taxonomy" id="1034346"/>
    <lineage>
        <taxon>Bacteria</taxon>
        <taxon>Bacillati</taxon>
        <taxon>Bacillota</taxon>
        <taxon>Erysipelotrichia</taxon>
        <taxon>Erysipelotrichales</taxon>
        <taxon>Erysipelotrichaceae</taxon>
        <taxon>Dielma</taxon>
    </lineage>
</organism>
<sequence>MKHWCPICFKSVDEHQPFMRWLKGGDGICGKCRANFEECNENYQLHALNIHAFYYYNDYVENLLFQYKEGRDIALAEVFLAAVREELFDRCRHKVLIPMPSAQQKISERGFSHLHEMLKGMDIECCDCLVKSEDYKQSLHRGKSRGQIKDVMKLKSAAEIPTKKLVLFDDVCTSGSTLLAAYDLLREYNDQITAEVICVHRHFVETCDEN</sequence>
<dbReference type="InterPro" id="IPR000836">
    <property type="entry name" value="PRTase_dom"/>
</dbReference>
<dbReference type="Gene3D" id="3.40.50.2020">
    <property type="match status" value="1"/>
</dbReference>
<feature type="domain" description="Phosphoribosyltransferase" evidence="2">
    <location>
        <begin position="109"/>
        <end position="199"/>
    </location>
</feature>
<dbReference type="SUPFAM" id="SSF53271">
    <property type="entry name" value="PRTase-like"/>
    <property type="match status" value="1"/>
</dbReference>
<comment type="caution">
    <text evidence="3">The sequence shown here is derived from an EMBL/GenBank/DDBJ whole genome shotgun (WGS) entry which is preliminary data.</text>
</comment>
<evidence type="ECO:0000313" key="4">
    <source>
        <dbReference type="Proteomes" id="UP000247612"/>
    </source>
</evidence>